<dbReference type="AlphaFoldDB" id="A0AAE1ZHR6"/>
<feature type="signal peptide" evidence="2">
    <location>
        <begin position="1"/>
        <end position="18"/>
    </location>
</feature>
<evidence type="ECO:0000313" key="4">
    <source>
        <dbReference type="Proteomes" id="UP001292079"/>
    </source>
</evidence>
<comment type="caution">
    <text evidence="3">The sequence shown here is derived from an EMBL/GenBank/DDBJ whole genome shotgun (WGS) entry which is preliminary data.</text>
</comment>
<dbReference type="Proteomes" id="UP001292079">
    <property type="component" value="Unassembled WGS sequence"/>
</dbReference>
<gene>
    <name evidence="3" type="ORF">MN116_000281</name>
</gene>
<protein>
    <submittedName>
        <fullName evidence="3">Uncharacterized protein</fullName>
    </submittedName>
</protein>
<keyword evidence="4" id="KW-1185">Reference proteome</keyword>
<reference evidence="3" key="2">
    <citation type="journal article" date="2023" name="Infect Dis Poverty">
        <title>Chromosome-scale genome of the human blood fluke Schistosoma mekongi and its implications for public health.</title>
        <authorList>
            <person name="Zhou M."/>
            <person name="Xu L."/>
            <person name="Xu D."/>
            <person name="Chen W."/>
            <person name="Khan J."/>
            <person name="Hu Y."/>
            <person name="Huang H."/>
            <person name="Wei H."/>
            <person name="Zhang Y."/>
            <person name="Chusongsang P."/>
            <person name="Tanasarnprasert K."/>
            <person name="Hu X."/>
            <person name="Limpanont Y."/>
            <person name="Lv Z."/>
        </authorList>
    </citation>
    <scope>NUCLEOTIDE SEQUENCE</scope>
    <source>
        <strain evidence="3">LV_2022a</strain>
    </source>
</reference>
<organism evidence="3 4">
    <name type="scientific">Schistosoma mekongi</name>
    <name type="common">Parasitic worm</name>
    <dbReference type="NCBI Taxonomy" id="38744"/>
    <lineage>
        <taxon>Eukaryota</taxon>
        <taxon>Metazoa</taxon>
        <taxon>Spiralia</taxon>
        <taxon>Lophotrochozoa</taxon>
        <taxon>Platyhelminthes</taxon>
        <taxon>Trematoda</taxon>
        <taxon>Digenea</taxon>
        <taxon>Strigeidida</taxon>
        <taxon>Schistosomatoidea</taxon>
        <taxon>Schistosomatidae</taxon>
        <taxon>Schistosoma</taxon>
    </lineage>
</organism>
<evidence type="ECO:0000256" key="1">
    <source>
        <dbReference type="SAM" id="MobiDB-lite"/>
    </source>
</evidence>
<feature type="compositionally biased region" description="Polar residues" evidence="1">
    <location>
        <begin position="241"/>
        <end position="253"/>
    </location>
</feature>
<feature type="compositionally biased region" description="Polar residues" evidence="1">
    <location>
        <begin position="372"/>
        <end position="388"/>
    </location>
</feature>
<dbReference type="EMBL" id="JALJAT010000001">
    <property type="protein sequence ID" value="KAK4474256.1"/>
    <property type="molecule type" value="Genomic_DNA"/>
</dbReference>
<evidence type="ECO:0000313" key="3">
    <source>
        <dbReference type="EMBL" id="KAK4474256.1"/>
    </source>
</evidence>
<reference evidence="3" key="1">
    <citation type="submission" date="2022-04" db="EMBL/GenBank/DDBJ databases">
        <authorList>
            <person name="Xu L."/>
            <person name="Lv Z."/>
        </authorList>
    </citation>
    <scope>NUCLEOTIDE SEQUENCE</scope>
    <source>
        <strain evidence="3">LV_2022a</strain>
    </source>
</reference>
<feature type="chain" id="PRO_5042277308" evidence="2">
    <location>
        <begin position="19"/>
        <end position="524"/>
    </location>
</feature>
<name>A0AAE1ZHR6_SCHME</name>
<feature type="region of interest" description="Disordered" evidence="1">
    <location>
        <begin position="187"/>
        <end position="279"/>
    </location>
</feature>
<keyword evidence="2" id="KW-0732">Signal</keyword>
<proteinExistence type="predicted"/>
<feature type="compositionally biased region" description="Basic and acidic residues" evidence="1">
    <location>
        <begin position="260"/>
        <end position="271"/>
    </location>
</feature>
<accession>A0AAE1ZHR6</accession>
<feature type="compositionally biased region" description="Polar residues" evidence="1">
    <location>
        <begin position="194"/>
        <end position="234"/>
    </location>
</feature>
<feature type="region of interest" description="Disordered" evidence="1">
    <location>
        <begin position="369"/>
        <end position="406"/>
    </location>
</feature>
<evidence type="ECO:0000256" key="2">
    <source>
        <dbReference type="SAM" id="SignalP"/>
    </source>
</evidence>
<sequence>MFLVWIYFASIHIFVSTADRRLNDYHVSELSDIDSIPSASKSYYPPESDFYQNNKFLHHIRKTRRRSQHLLITPLDFLRNIRGYINNENDYASDTPSYLQLLLNQAGQALSLGHEKRHHSSENEELIKILIKLLKLFNRRRFEKVKPISSINHIIISQPPVQMETPSEFQPPSNKIDFCKNQQTTASIKPASNDFPSSTIPSLSPTNLEESSQQPFQSRSSESPVPKSTNTNVDSARADTSDISVLSPPSTGLSHKPSSKFKENTMIRSENKSPTSVQQASIDYPAIRGLQQLVTSSNPNLGEQGNSIYTGYSYRSMENHAEILPTMPIKRPNMLTGASITELPSLRDTNSPAPQQNLQNVLQDIHSLAPTPLTSQPDNSEMQSIQNVQQLPPQPDSQPQTGQQTLPHQPQILPLTLTQKNVVHTNQNSQSLDVDKLPVNSQTQSVGQQKQQTVPQHSHQPIQQTSQIHNKVALSLPPIFAISKIGDYDWNYNTMHPSRPQRWDSKNYAVKHKLLEQIRRALSY</sequence>